<sequence length="183" mass="19854">MKHITLAVTGSIAAYKAADLTSQLTKEDFAVTVLMTQAATEFITPLTLQVLSKNLVHSDVMKEPAPNKVNHIEIAKQTDLFLVAPASANTIAKLASGFADNMITSTALALPITVKKVLSPAMNTKMYENPITQENLSKLEKYGWQIIQPKETVLACGDHGIGALASVETIIKKVKEMIYEKTI</sequence>
<feature type="domain" description="Flavoprotein" evidence="2">
    <location>
        <begin position="2"/>
        <end position="176"/>
    </location>
</feature>
<dbReference type="GO" id="GO:0004633">
    <property type="term" value="F:phosphopantothenoylcysteine decarboxylase activity"/>
    <property type="evidence" value="ECO:0007669"/>
    <property type="project" value="UniProtKB-UniRule"/>
</dbReference>
<dbReference type="RefSeq" id="WP_003069474.1">
    <property type="nucleotide sequence ID" value="NZ_CAJPUH010000065.1"/>
</dbReference>
<dbReference type="eggNOG" id="COG0452">
    <property type="taxonomic scope" value="Bacteria"/>
</dbReference>
<comment type="caution">
    <text evidence="3">The sequence shown here is derived from an EMBL/GenBank/DDBJ whole genome shotgun (WGS) entry which is preliminary data.</text>
</comment>
<dbReference type="PANTHER" id="PTHR14359:SF6">
    <property type="entry name" value="PHOSPHOPANTOTHENOYLCYSTEINE DECARBOXYLASE"/>
    <property type="match status" value="1"/>
</dbReference>
<dbReference type="InterPro" id="IPR036551">
    <property type="entry name" value="Flavin_trans-like"/>
</dbReference>
<proteinExistence type="predicted"/>
<protein>
    <recommendedName>
        <fullName evidence="1">Phosphopantothenoylcysteine decarboxylase</fullName>
        <ecNumber evidence="1">4.1.1.36</ecNumber>
    </recommendedName>
</protein>
<organism evidence="3 4">
    <name type="scientific">Streptococcus constellatus</name>
    <dbReference type="NCBI Taxonomy" id="76860"/>
    <lineage>
        <taxon>Bacteria</taxon>
        <taxon>Bacillati</taxon>
        <taxon>Bacillota</taxon>
        <taxon>Bacilli</taxon>
        <taxon>Lactobacillales</taxon>
        <taxon>Streptococcaceae</taxon>
        <taxon>Streptococcus</taxon>
        <taxon>Streptococcus anginosus group</taxon>
    </lineage>
</organism>
<dbReference type="STRING" id="862969.SCI_0748"/>
<dbReference type="OrthoDB" id="9802554at2"/>
<dbReference type="GeneID" id="93846856"/>
<dbReference type="PANTHER" id="PTHR14359">
    <property type="entry name" value="HOMO-OLIGOMERIC FLAVIN CONTAINING CYS DECARBOXYLASE FAMILY"/>
    <property type="match status" value="1"/>
</dbReference>
<dbReference type="InterPro" id="IPR003382">
    <property type="entry name" value="Flavoprotein"/>
</dbReference>
<dbReference type="GO" id="GO:0010181">
    <property type="term" value="F:FMN binding"/>
    <property type="evidence" value="ECO:0007669"/>
    <property type="project" value="TreeGrafter"/>
</dbReference>
<evidence type="ECO:0000259" key="2">
    <source>
        <dbReference type="Pfam" id="PF02441"/>
    </source>
</evidence>
<dbReference type="GO" id="GO:0071513">
    <property type="term" value="C:phosphopantothenoylcysteine decarboxylase complex"/>
    <property type="evidence" value="ECO:0007669"/>
    <property type="project" value="TreeGrafter"/>
</dbReference>
<dbReference type="Proteomes" id="UP000031339">
    <property type="component" value="Unassembled WGS sequence"/>
</dbReference>
<accession>A0A0C1K6B8</accession>
<dbReference type="NCBIfam" id="TIGR02113">
    <property type="entry name" value="coaC_strep"/>
    <property type="match status" value="1"/>
</dbReference>
<reference evidence="3 4" key="1">
    <citation type="submission" date="2014-12" db="EMBL/GenBank/DDBJ databases">
        <title>Partial genome sequence of Streptococcus constellatus KCOM 1650 (= ChDC B144).</title>
        <authorList>
            <person name="Kook J.-K."/>
            <person name="Park S.-N."/>
            <person name="Lim Y.K."/>
            <person name="Jo E."/>
        </authorList>
    </citation>
    <scope>NUCLEOTIDE SEQUENCE [LARGE SCALE GENOMIC DNA]</scope>
    <source>
        <strain evidence="3 4">KCOM 1650</strain>
    </source>
</reference>
<dbReference type="Gene3D" id="3.40.50.1950">
    <property type="entry name" value="Flavin prenyltransferase-like"/>
    <property type="match status" value="1"/>
</dbReference>
<dbReference type="SUPFAM" id="SSF52507">
    <property type="entry name" value="Homo-oligomeric flavin-containing Cys decarboxylases, HFCD"/>
    <property type="match status" value="1"/>
</dbReference>
<dbReference type="AlphaFoldDB" id="A0A0C1K6B8"/>
<evidence type="ECO:0000256" key="1">
    <source>
        <dbReference type="NCBIfam" id="TIGR02113"/>
    </source>
</evidence>
<dbReference type="Pfam" id="PF02441">
    <property type="entry name" value="Flavoprotein"/>
    <property type="match status" value="1"/>
</dbReference>
<evidence type="ECO:0000313" key="4">
    <source>
        <dbReference type="Proteomes" id="UP000031339"/>
    </source>
</evidence>
<keyword evidence="3" id="KW-0456">Lyase</keyword>
<dbReference type="InterPro" id="IPR011847">
    <property type="entry name" value="CoaC_strep"/>
</dbReference>
<gene>
    <name evidence="3" type="ORF">RN79_02385</name>
</gene>
<dbReference type="EC" id="4.1.1.36" evidence="1"/>
<dbReference type="GO" id="GO:0015937">
    <property type="term" value="P:coenzyme A biosynthetic process"/>
    <property type="evidence" value="ECO:0007669"/>
    <property type="project" value="UniProtKB-UniRule"/>
</dbReference>
<dbReference type="EMBL" id="JWIY01000001">
    <property type="protein sequence ID" value="KIC78441.1"/>
    <property type="molecule type" value="Genomic_DNA"/>
</dbReference>
<evidence type="ECO:0000313" key="3">
    <source>
        <dbReference type="EMBL" id="KIC78441.1"/>
    </source>
</evidence>
<name>A0A0C1K6B8_STRCV</name>